<dbReference type="EMBL" id="JACJFM010000052">
    <property type="protein sequence ID" value="MBB1489386.1"/>
    <property type="molecule type" value="Genomic_DNA"/>
</dbReference>
<proteinExistence type="predicted"/>
<evidence type="ECO:0000313" key="1">
    <source>
        <dbReference type="EMBL" id="MBB1489386.1"/>
    </source>
</evidence>
<organism evidence="1 2">
    <name type="scientific">Oceanospirillum sediminis</name>
    <dbReference type="NCBI Taxonomy" id="2760088"/>
    <lineage>
        <taxon>Bacteria</taxon>
        <taxon>Pseudomonadati</taxon>
        <taxon>Pseudomonadota</taxon>
        <taxon>Gammaproteobacteria</taxon>
        <taxon>Oceanospirillales</taxon>
        <taxon>Oceanospirillaceae</taxon>
        <taxon>Oceanospirillum</taxon>
    </lineage>
</organism>
<dbReference type="RefSeq" id="WP_182811531.1">
    <property type="nucleotide sequence ID" value="NZ_JACJFM010000052.1"/>
</dbReference>
<comment type="caution">
    <text evidence="1">The sequence shown here is derived from an EMBL/GenBank/DDBJ whole genome shotgun (WGS) entry which is preliminary data.</text>
</comment>
<dbReference type="AlphaFoldDB" id="A0A839IZ53"/>
<name>A0A839IZ53_9GAMM</name>
<evidence type="ECO:0000313" key="2">
    <source>
        <dbReference type="Proteomes" id="UP000565262"/>
    </source>
</evidence>
<accession>A0A839IZ53</accession>
<sequence length="197" mass="21796">MSSMLKPEIHQPSELYDAIVQYYRAQIAAGDSADVVVSGHHDFIPEQAASRQILVEVGSAESGPQKNDGRVCLVFECTLYGVISKAEQDAAYQAMNLATALARHLKHQSWGFSGLAVDDPEQIKLAESFLINGTDKHAGFEAWEVRWQQKVNLGSPQYEDEVVSGIWLAVNPDDPDDINEYREVTDLCLNNSISEQS</sequence>
<protein>
    <submittedName>
        <fullName evidence="1">Uncharacterized protein</fullName>
    </submittedName>
</protein>
<reference evidence="1 2" key="1">
    <citation type="submission" date="2020-08" db="EMBL/GenBank/DDBJ databases">
        <title>Oceanospirillum sp. nov. isolated from marine sediment.</title>
        <authorList>
            <person name="Ji X."/>
        </authorList>
    </citation>
    <scope>NUCLEOTIDE SEQUENCE [LARGE SCALE GENOMIC DNA]</scope>
    <source>
        <strain evidence="1 2">D5</strain>
    </source>
</reference>
<keyword evidence="2" id="KW-1185">Reference proteome</keyword>
<dbReference type="Proteomes" id="UP000565262">
    <property type="component" value="Unassembled WGS sequence"/>
</dbReference>
<gene>
    <name evidence="1" type="ORF">H4O21_22505</name>
</gene>